<dbReference type="RefSeq" id="WP_075029683.1">
    <property type="nucleotide sequence ID" value="NZ_FONR01000010.1"/>
</dbReference>
<dbReference type="SUPFAM" id="SSF51735">
    <property type="entry name" value="NAD(P)-binding Rossmann-fold domains"/>
    <property type="match status" value="1"/>
</dbReference>
<gene>
    <name evidence="1" type="ORF">SAMN02787118_11084</name>
</gene>
<dbReference type="InterPro" id="IPR036291">
    <property type="entry name" value="NAD(P)-bd_dom_sf"/>
</dbReference>
<organism evidence="1 2">
    <name type="scientific">Streptomyces mirabilis</name>
    <dbReference type="NCBI Taxonomy" id="68239"/>
    <lineage>
        <taxon>Bacteria</taxon>
        <taxon>Bacillati</taxon>
        <taxon>Actinomycetota</taxon>
        <taxon>Actinomycetes</taxon>
        <taxon>Kitasatosporales</taxon>
        <taxon>Streptomycetaceae</taxon>
        <taxon>Streptomyces</taxon>
    </lineage>
</organism>
<evidence type="ECO:0008006" key="3">
    <source>
        <dbReference type="Google" id="ProtNLM"/>
    </source>
</evidence>
<reference evidence="1 2" key="1">
    <citation type="submission" date="2016-10" db="EMBL/GenBank/DDBJ databases">
        <authorList>
            <person name="de Groot N.N."/>
        </authorList>
    </citation>
    <scope>NUCLEOTIDE SEQUENCE [LARGE SCALE GENOMIC DNA]</scope>
    <source>
        <strain evidence="1 2">OK461</strain>
    </source>
</reference>
<sequence length="139" mass="14419">MLGAGLDLVAHDAAGPRRTPPGAVHAADVAHVARRADVVVLSLPGCTASEAVAREIAAAPGRRTTHVVDTSTIGVLTARYAAGFTNTLMTKDVQLYLRAVEEEDRPSPIGAATGVLWESFAAQEPGADFTRVFPCVEGA</sequence>
<protein>
    <recommendedName>
        <fullName evidence="3">NAD binding domain of 6-phosphogluconate dehydrogenase</fullName>
    </recommendedName>
</protein>
<proteinExistence type="predicted"/>
<evidence type="ECO:0000313" key="2">
    <source>
        <dbReference type="Proteomes" id="UP000181942"/>
    </source>
</evidence>
<evidence type="ECO:0000313" key="1">
    <source>
        <dbReference type="EMBL" id="SFF65441.1"/>
    </source>
</evidence>
<dbReference type="InterPro" id="IPR013328">
    <property type="entry name" value="6PGD_dom2"/>
</dbReference>
<dbReference type="AlphaFoldDB" id="A0A1I2KK03"/>
<accession>A0A1I2KK03</accession>
<name>A0A1I2KK03_9ACTN</name>
<dbReference type="InterPro" id="IPR008927">
    <property type="entry name" value="6-PGluconate_DH-like_C_sf"/>
</dbReference>
<dbReference type="Gene3D" id="1.10.1040.10">
    <property type="entry name" value="N-(1-d-carboxylethyl)-l-norvaline Dehydrogenase, domain 2"/>
    <property type="match status" value="1"/>
</dbReference>
<dbReference type="SUPFAM" id="SSF48179">
    <property type="entry name" value="6-phosphogluconate dehydrogenase C-terminal domain-like"/>
    <property type="match status" value="1"/>
</dbReference>
<dbReference type="EMBL" id="FONR01000010">
    <property type="protein sequence ID" value="SFF65441.1"/>
    <property type="molecule type" value="Genomic_DNA"/>
</dbReference>
<dbReference type="Proteomes" id="UP000181942">
    <property type="component" value="Unassembled WGS sequence"/>
</dbReference>